<comment type="caution">
    <text evidence="10">The sequence shown here is derived from an EMBL/GenBank/DDBJ whole genome shotgun (WGS) entry which is preliminary data.</text>
</comment>
<organism evidence="10 11">
    <name type="scientific">Candidatus Eisenbergiella merdipullorum</name>
    <dbReference type="NCBI Taxonomy" id="2838553"/>
    <lineage>
        <taxon>Bacteria</taxon>
        <taxon>Bacillati</taxon>
        <taxon>Bacillota</taxon>
        <taxon>Clostridia</taxon>
        <taxon>Lachnospirales</taxon>
        <taxon>Lachnospiraceae</taxon>
        <taxon>Eisenbergiella</taxon>
    </lineage>
</organism>
<evidence type="ECO:0000256" key="6">
    <source>
        <dbReference type="RuleBase" id="RU004168"/>
    </source>
</evidence>
<dbReference type="Proteomes" id="UP000886858">
    <property type="component" value="Unassembled WGS sequence"/>
</dbReference>
<protein>
    <recommendedName>
        <fullName evidence="3 5">acylphosphatase</fullName>
        <ecNumber evidence="2 5">3.6.1.7</ecNumber>
    </recommendedName>
</protein>
<dbReference type="PROSITE" id="PS51160">
    <property type="entry name" value="ACYLPHOSPHATASE_3"/>
    <property type="match status" value="1"/>
</dbReference>
<keyword evidence="8" id="KW-0812">Transmembrane</keyword>
<keyword evidence="8" id="KW-0472">Membrane</keyword>
<dbReference type="InterPro" id="IPR001792">
    <property type="entry name" value="Acylphosphatase-like_dom"/>
</dbReference>
<evidence type="ECO:0000256" key="3">
    <source>
        <dbReference type="ARBA" id="ARBA00015991"/>
    </source>
</evidence>
<proteinExistence type="inferred from homology"/>
<sequence length="304" mass="35091">MDIRKHMIFSGEVQGVGFRYRAFRSAQELGLTGWVANLDDGRVEMEVQGEEEQIDCLKEKLSDSRWIKILNIEEKFIPAVKEQEFQVIDEKEAVKRSRKGYRQMEEELKKTEDEAEEEEEQSVPPYARSGKGIKISGPMLYSNEFTITEAIFQEYFKAYMGKYRRIYYIVGGVSFVLGAFTYLAGNATSALLFFIITVLCIFLPANTYRSAKNKKYIQQVEKNGGKPLERRVLFYSDGLEVFSNNGAHSVFSYDDITSIIPSRSLYVLVIRKKLSLLVLRDSFTKGTLEEWKKFMAGKGKWKIR</sequence>
<dbReference type="InterPro" id="IPR020456">
    <property type="entry name" value="Acylphosphatase"/>
</dbReference>
<reference evidence="10" key="1">
    <citation type="journal article" date="2021" name="PeerJ">
        <title>Extensive microbial diversity within the chicken gut microbiome revealed by metagenomics and culture.</title>
        <authorList>
            <person name="Gilroy R."/>
            <person name="Ravi A."/>
            <person name="Getino M."/>
            <person name="Pursley I."/>
            <person name="Horton D.L."/>
            <person name="Alikhan N.F."/>
            <person name="Baker D."/>
            <person name="Gharbi K."/>
            <person name="Hall N."/>
            <person name="Watson M."/>
            <person name="Adriaenssens E.M."/>
            <person name="Foster-Nyarko E."/>
            <person name="Jarju S."/>
            <person name="Secka A."/>
            <person name="Antonio M."/>
            <person name="Oren A."/>
            <person name="Chaudhuri R.R."/>
            <person name="La Ragione R."/>
            <person name="Hildebrand F."/>
            <person name="Pallen M.J."/>
        </authorList>
    </citation>
    <scope>NUCLEOTIDE SEQUENCE</scope>
    <source>
        <strain evidence="10">CHK179-7159</strain>
    </source>
</reference>
<dbReference type="AlphaFoldDB" id="A0A9D2I5C9"/>
<dbReference type="EMBL" id="DWYY01000097">
    <property type="protein sequence ID" value="HJA93230.1"/>
    <property type="molecule type" value="Genomic_DNA"/>
</dbReference>
<keyword evidence="8" id="KW-1133">Transmembrane helix</keyword>
<dbReference type="InterPro" id="IPR017968">
    <property type="entry name" value="Acylphosphatase_CS"/>
</dbReference>
<dbReference type="PROSITE" id="PS00151">
    <property type="entry name" value="ACYLPHOSPHATASE_2"/>
    <property type="match status" value="1"/>
</dbReference>
<feature type="domain" description="Acylphosphatase-like" evidence="9">
    <location>
        <begin position="4"/>
        <end position="89"/>
    </location>
</feature>
<evidence type="ECO:0000259" key="9">
    <source>
        <dbReference type="PROSITE" id="PS51160"/>
    </source>
</evidence>
<evidence type="ECO:0000256" key="5">
    <source>
        <dbReference type="PROSITE-ProRule" id="PRU00520"/>
    </source>
</evidence>
<dbReference type="GO" id="GO:0003998">
    <property type="term" value="F:acylphosphatase activity"/>
    <property type="evidence" value="ECO:0007669"/>
    <property type="project" value="UniProtKB-EC"/>
</dbReference>
<dbReference type="Gene3D" id="3.30.70.100">
    <property type="match status" value="1"/>
</dbReference>
<feature type="region of interest" description="Disordered" evidence="7">
    <location>
        <begin position="105"/>
        <end position="129"/>
    </location>
</feature>
<name>A0A9D2I5C9_9FIRM</name>
<dbReference type="Pfam" id="PF14317">
    <property type="entry name" value="YcxB"/>
    <property type="match status" value="1"/>
</dbReference>
<keyword evidence="5 10" id="KW-0378">Hydrolase</keyword>
<feature type="active site" evidence="5">
    <location>
        <position position="19"/>
    </location>
</feature>
<dbReference type="PANTHER" id="PTHR47268:SF4">
    <property type="entry name" value="ACYLPHOSPHATASE"/>
    <property type="match status" value="1"/>
</dbReference>
<gene>
    <name evidence="10" type="ORF">H9717_09005</name>
</gene>
<feature type="transmembrane region" description="Helical" evidence="8">
    <location>
        <begin position="166"/>
        <end position="184"/>
    </location>
</feature>
<dbReference type="InterPro" id="IPR036046">
    <property type="entry name" value="Acylphosphatase-like_dom_sf"/>
</dbReference>
<evidence type="ECO:0000313" key="11">
    <source>
        <dbReference type="Proteomes" id="UP000886858"/>
    </source>
</evidence>
<dbReference type="PANTHER" id="PTHR47268">
    <property type="entry name" value="ACYLPHOSPHATASE"/>
    <property type="match status" value="1"/>
</dbReference>
<comment type="catalytic activity">
    <reaction evidence="4 5">
        <text>an acyl phosphate + H2O = a carboxylate + phosphate + H(+)</text>
        <dbReference type="Rhea" id="RHEA:14965"/>
        <dbReference type="ChEBI" id="CHEBI:15377"/>
        <dbReference type="ChEBI" id="CHEBI:15378"/>
        <dbReference type="ChEBI" id="CHEBI:29067"/>
        <dbReference type="ChEBI" id="CHEBI:43474"/>
        <dbReference type="ChEBI" id="CHEBI:59918"/>
        <dbReference type="EC" id="3.6.1.7"/>
    </reaction>
</comment>
<dbReference type="InterPro" id="IPR025588">
    <property type="entry name" value="YcxB-like_C"/>
</dbReference>
<dbReference type="EC" id="3.6.1.7" evidence="2 5"/>
<evidence type="ECO:0000256" key="7">
    <source>
        <dbReference type="SAM" id="MobiDB-lite"/>
    </source>
</evidence>
<feature type="transmembrane region" description="Helical" evidence="8">
    <location>
        <begin position="190"/>
        <end position="208"/>
    </location>
</feature>
<evidence type="ECO:0000256" key="1">
    <source>
        <dbReference type="ARBA" id="ARBA00005614"/>
    </source>
</evidence>
<evidence type="ECO:0000256" key="8">
    <source>
        <dbReference type="SAM" id="Phobius"/>
    </source>
</evidence>
<dbReference type="SUPFAM" id="SSF54975">
    <property type="entry name" value="Acylphosphatase/BLUF domain-like"/>
    <property type="match status" value="1"/>
</dbReference>
<feature type="active site" evidence="5">
    <location>
        <position position="37"/>
    </location>
</feature>
<evidence type="ECO:0000256" key="2">
    <source>
        <dbReference type="ARBA" id="ARBA00012150"/>
    </source>
</evidence>
<evidence type="ECO:0000256" key="4">
    <source>
        <dbReference type="ARBA" id="ARBA00047645"/>
    </source>
</evidence>
<comment type="similarity">
    <text evidence="1 6">Belongs to the acylphosphatase family.</text>
</comment>
<evidence type="ECO:0000313" key="10">
    <source>
        <dbReference type="EMBL" id="HJA93230.1"/>
    </source>
</evidence>
<dbReference type="Pfam" id="PF00708">
    <property type="entry name" value="Acylphosphatase"/>
    <property type="match status" value="1"/>
</dbReference>
<accession>A0A9D2I5C9</accession>
<reference evidence="10" key="2">
    <citation type="submission" date="2021-04" db="EMBL/GenBank/DDBJ databases">
        <authorList>
            <person name="Gilroy R."/>
        </authorList>
    </citation>
    <scope>NUCLEOTIDE SEQUENCE</scope>
    <source>
        <strain evidence="10">CHK179-7159</strain>
    </source>
</reference>